<evidence type="ECO:0000259" key="7">
    <source>
        <dbReference type="Pfam" id="PF07195"/>
    </source>
</evidence>
<feature type="domain" description="Flagellar hook-associated protein 2 C-terminal" evidence="7">
    <location>
        <begin position="220"/>
        <end position="420"/>
    </location>
</feature>
<dbReference type="PANTHER" id="PTHR30288">
    <property type="entry name" value="FLAGELLAR CAP/ASSEMBLY PROTEIN FLID"/>
    <property type="match status" value="1"/>
</dbReference>
<dbReference type="AlphaFoldDB" id="B5YGA9"/>
<dbReference type="InterPro" id="IPR010810">
    <property type="entry name" value="Flagellin_hook_IN_motif"/>
</dbReference>
<dbReference type="PATRIC" id="fig|289376.4.peg.1469"/>
<accession>B5YGA9</accession>
<protein>
    <recommendedName>
        <fullName evidence="5">Flagellar hook-associated protein 2</fullName>
        <shortName evidence="5">HAP2</shortName>
    </recommendedName>
    <alternativeName>
        <fullName evidence="5">Flagellar cap protein</fullName>
    </alternativeName>
</protein>
<evidence type="ECO:0000256" key="5">
    <source>
        <dbReference type="RuleBase" id="RU362066"/>
    </source>
</evidence>
<evidence type="ECO:0000259" key="6">
    <source>
        <dbReference type="Pfam" id="PF02465"/>
    </source>
</evidence>
<dbReference type="STRING" id="289376.THEYE_A1510"/>
<evidence type="ECO:0000256" key="3">
    <source>
        <dbReference type="ARBA" id="ARBA00023054"/>
    </source>
</evidence>
<dbReference type="Pfam" id="PF02465">
    <property type="entry name" value="FliD_N"/>
    <property type="match status" value="1"/>
</dbReference>
<dbReference type="GO" id="GO:0009421">
    <property type="term" value="C:bacterial-type flagellum filament cap"/>
    <property type="evidence" value="ECO:0000318"/>
    <property type="project" value="GO_Central"/>
</dbReference>
<name>B5YGA9_THEYD</name>
<dbReference type="InParanoid" id="B5YGA9"/>
<keyword evidence="5" id="KW-0964">Secreted</keyword>
<dbReference type="Proteomes" id="UP000000718">
    <property type="component" value="Chromosome"/>
</dbReference>
<keyword evidence="9" id="KW-1185">Reference proteome</keyword>
<reference evidence="8 9" key="2">
    <citation type="journal article" date="2015" name="Genome Announc.">
        <title>Genome Sequence of the Sulfate-Reducing Thermophilic Bacterium Thermodesulfovibrio yellowstonii Strain DSM 11347T (Phylum Nitrospirae).</title>
        <authorList>
            <person name="Bhatnagar S."/>
            <person name="Badger J.H."/>
            <person name="Madupu R."/>
            <person name="Khouri H.M."/>
            <person name="O'Connor E.M."/>
            <person name="Robb F.T."/>
            <person name="Ward N.L."/>
            <person name="Eisen J.A."/>
        </authorList>
    </citation>
    <scope>NUCLEOTIDE SEQUENCE [LARGE SCALE GENOMIC DNA]</scope>
    <source>
        <strain evidence="9">ATCC 51303 / DSM 11347 / YP87</strain>
    </source>
</reference>
<keyword evidence="8" id="KW-0966">Cell projection</keyword>
<proteinExistence type="inferred from homology"/>
<dbReference type="OrthoDB" id="9908at2"/>
<keyword evidence="8" id="KW-0969">Cilium</keyword>
<feature type="domain" description="Flagellar hook-associated protein 2 N-terminal" evidence="6">
    <location>
        <begin position="13"/>
        <end position="106"/>
    </location>
</feature>
<dbReference type="InterPro" id="IPR010809">
    <property type="entry name" value="FliD_C"/>
</dbReference>
<reference evidence="9" key="1">
    <citation type="submission" date="2008-08" db="EMBL/GenBank/DDBJ databases">
        <title>The complete genome sequence of Thermodesulfovibrio yellowstonii strain ATCC 51303 / DSM 11347 / YP87.</title>
        <authorList>
            <person name="Dodson R.J."/>
            <person name="Durkin A.S."/>
            <person name="Wu M."/>
            <person name="Eisen J."/>
            <person name="Sutton G."/>
        </authorList>
    </citation>
    <scope>NUCLEOTIDE SEQUENCE [LARGE SCALE GENOMIC DNA]</scope>
    <source>
        <strain evidence="9">ATCC 51303 / DSM 11347 / YP87</strain>
    </source>
</reference>
<dbReference type="FunCoup" id="B5YGA9">
    <property type="interactions" value="44"/>
</dbReference>
<dbReference type="GO" id="GO:0005576">
    <property type="term" value="C:extracellular region"/>
    <property type="evidence" value="ECO:0007669"/>
    <property type="project" value="UniProtKB-SubCell"/>
</dbReference>
<dbReference type="InterPro" id="IPR040026">
    <property type="entry name" value="FliD"/>
</dbReference>
<sequence>MADLYVSGLTGALDTETIISNLLKIKQQPLTQLTQQKALTQAKVSSLTNLYSALNGMQSFFTNLNISSIFSTKKATSSNTSVLTATATSDTPNLTMSLTVNKLAQTEMRASTDGMSSLTDTFTSSGTITLKYWKDNSNFVTYDVNYSAGQTLQDLVNSINSAQNDIKASIYYTGTSYRLLLTESDASNSTKETDTASSSYVIEASGLPTELNSLETLQNAQNASLTIGSSTTPVTSASNTFSNIVTGLDITVKDTGSATVTISEDYSQIDSTLNSFVSNYNSIISLINSMTGKGAQFQGDSTITTIKTGMVRMLNPLINAGLINYSDTDGTISINSDTLSSLKSSNPEKLNEILTTLKDSFTNQLNGWTGAINTYKKIGENQITNINNKITNLQEYLTKYEEQLRKEYAQLESFINEMNQISSRLEDFMTSLSKMTSGGK</sequence>
<gene>
    <name evidence="8" type="ordered locus">THEYE_A1510</name>
</gene>
<dbReference type="RefSeq" id="WP_012545149.1">
    <property type="nucleotide sequence ID" value="NC_011296.1"/>
</dbReference>
<dbReference type="eggNOG" id="COG1345">
    <property type="taxonomic scope" value="Bacteria"/>
</dbReference>
<dbReference type="InterPro" id="IPR003481">
    <property type="entry name" value="FliD_N"/>
</dbReference>
<dbReference type="EnsemblBacteria" id="ACI20413">
    <property type="protein sequence ID" value="ACI20413"/>
    <property type="gene ID" value="THEYE_A1510"/>
</dbReference>
<comment type="subunit">
    <text evidence="2 5">Homopentamer.</text>
</comment>
<evidence type="ECO:0000256" key="4">
    <source>
        <dbReference type="ARBA" id="ARBA00023143"/>
    </source>
</evidence>
<evidence type="ECO:0000256" key="1">
    <source>
        <dbReference type="ARBA" id="ARBA00009764"/>
    </source>
</evidence>
<dbReference type="GO" id="GO:0007155">
    <property type="term" value="P:cell adhesion"/>
    <property type="evidence" value="ECO:0007669"/>
    <property type="project" value="InterPro"/>
</dbReference>
<dbReference type="GO" id="GO:0071973">
    <property type="term" value="P:bacterial-type flagellum-dependent cell motility"/>
    <property type="evidence" value="ECO:0000318"/>
    <property type="project" value="GO_Central"/>
</dbReference>
<evidence type="ECO:0000313" key="9">
    <source>
        <dbReference type="Proteomes" id="UP000000718"/>
    </source>
</evidence>
<dbReference type="PANTHER" id="PTHR30288:SF0">
    <property type="entry name" value="FLAGELLAR HOOK-ASSOCIATED PROTEIN 2"/>
    <property type="match status" value="1"/>
</dbReference>
<organism evidence="8 9">
    <name type="scientific">Thermodesulfovibrio yellowstonii (strain ATCC 51303 / DSM 11347 / YP87)</name>
    <dbReference type="NCBI Taxonomy" id="289376"/>
    <lineage>
        <taxon>Bacteria</taxon>
        <taxon>Pseudomonadati</taxon>
        <taxon>Nitrospirota</taxon>
        <taxon>Thermodesulfovibrionia</taxon>
        <taxon>Thermodesulfovibrionales</taxon>
        <taxon>Thermodesulfovibrionaceae</taxon>
        <taxon>Thermodesulfovibrio</taxon>
    </lineage>
</organism>
<comment type="similarity">
    <text evidence="1 5">Belongs to the FliD family.</text>
</comment>
<dbReference type="Pfam" id="PF07195">
    <property type="entry name" value="FliD_C"/>
    <property type="match status" value="1"/>
</dbReference>
<keyword evidence="8" id="KW-0282">Flagellum</keyword>
<comment type="function">
    <text evidence="5">Required for morphogenesis and for the elongation of the flagellar filament by facilitating polymerization of the flagellin monomers at the tip of growing filament. Forms a capping structure, which prevents flagellin subunits (transported through the central channel of the flagellum) from leaking out without polymerization at the distal end.</text>
</comment>
<dbReference type="KEGG" id="tye:THEYE_A1510"/>
<dbReference type="EMBL" id="CP001147">
    <property type="protein sequence ID" value="ACI20413.1"/>
    <property type="molecule type" value="Genomic_DNA"/>
</dbReference>
<evidence type="ECO:0000313" key="8">
    <source>
        <dbReference type="EMBL" id="ACI20413.1"/>
    </source>
</evidence>
<dbReference type="HOGENOM" id="CLU_051679_0_0_0"/>
<dbReference type="GO" id="GO:0009424">
    <property type="term" value="C:bacterial-type flagellum hook"/>
    <property type="evidence" value="ECO:0007669"/>
    <property type="project" value="UniProtKB-UniRule"/>
</dbReference>
<feature type="coiled-coil region" evidence="5">
    <location>
        <begin position="383"/>
        <end position="421"/>
    </location>
</feature>
<keyword evidence="4 5" id="KW-0975">Bacterial flagellum</keyword>
<keyword evidence="3 5" id="KW-0175">Coiled coil</keyword>
<evidence type="ECO:0000256" key="2">
    <source>
        <dbReference type="ARBA" id="ARBA00011255"/>
    </source>
</evidence>
<dbReference type="Pfam" id="PF07196">
    <property type="entry name" value="Flagellin_IN"/>
    <property type="match status" value="1"/>
</dbReference>
<comment type="subcellular location">
    <subcellularLocation>
        <location evidence="5">Secreted</location>
    </subcellularLocation>
    <subcellularLocation>
        <location evidence="5">Bacterial flagellum</location>
    </subcellularLocation>
</comment>